<feature type="transmembrane region" description="Helical" evidence="2">
    <location>
        <begin position="12"/>
        <end position="32"/>
    </location>
</feature>
<sequence>MLGEEVKPSMPALAKCTLAASFLLALGIWFVVSDPFVNAPDPHAAGLMPAKSHRTPRHTAVAARAHGEGMRDSSLAHEGMRGSGNGSRRRRPRGVPREVAGESTIDVAQSRIIQNASSDPTSMFDMSTP</sequence>
<accession>A0A7S0IYC6</accession>
<keyword evidence="2" id="KW-0472">Membrane</keyword>
<dbReference type="EMBL" id="HBER01021125">
    <property type="protein sequence ID" value="CAD8535366.1"/>
    <property type="molecule type" value="Transcribed_RNA"/>
</dbReference>
<evidence type="ECO:0000256" key="2">
    <source>
        <dbReference type="SAM" id="Phobius"/>
    </source>
</evidence>
<feature type="compositionally biased region" description="Polar residues" evidence="1">
    <location>
        <begin position="111"/>
        <end position="129"/>
    </location>
</feature>
<keyword evidence="2" id="KW-1133">Transmembrane helix</keyword>
<protein>
    <submittedName>
        <fullName evidence="3">Uncharacterized protein</fullName>
    </submittedName>
</protein>
<feature type="region of interest" description="Disordered" evidence="1">
    <location>
        <begin position="47"/>
        <end position="129"/>
    </location>
</feature>
<evidence type="ECO:0000256" key="1">
    <source>
        <dbReference type="SAM" id="MobiDB-lite"/>
    </source>
</evidence>
<feature type="compositionally biased region" description="Basic and acidic residues" evidence="1">
    <location>
        <begin position="65"/>
        <end position="80"/>
    </location>
</feature>
<gene>
    <name evidence="3" type="ORF">CLEP1334_LOCUS10646</name>
</gene>
<reference evidence="3" key="1">
    <citation type="submission" date="2021-01" db="EMBL/GenBank/DDBJ databases">
        <authorList>
            <person name="Corre E."/>
            <person name="Pelletier E."/>
            <person name="Niang G."/>
            <person name="Scheremetjew M."/>
            <person name="Finn R."/>
            <person name="Kale V."/>
            <person name="Holt S."/>
            <person name="Cochrane G."/>
            <person name="Meng A."/>
            <person name="Brown T."/>
            <person name="Cohen L."/>
        </authorList>
    </citation>
    <scope>NUCLEOTIDE SEQUENCE</scope>
    <source>
        <strain evidence="3">RCC1130</strain>
    </source>
</reference>
<name>A0A7S0IYC6_9EUKA</name>
<evidence type="ECO:0000313" key="3">
    <source>
        <dbReference type="EMBL" id="CAD8535366.1"/>
    </source>
</evidence>
<proteinExistence type="predicted"/>
<keyword evidence="2" id="KW-0812">Transmembrane</keyword>
<organism evidence="3">
    <name type="scientific">Calcidiscus leptoporus</name>
    <dbReference type="NCBI Taxonomy" id="127549"/>
    <lineage>
        <taxon>Eukaryota</taxon>
        <taxon>Haptista</taxon>
        <taxon>Haptophyta</taxon>
        <taxon>Prymnesiophyceae</taxon>
        <taxon>Coccolithales</taxon>
        <taxon>Calcidiscaceae</taxon>
        <taxon>Calcidiscus</taxon>
    </lineage>
</organism>
<dbReference type="AlphaFoldDB" id="A0A7S0IYC6"/>